<dbReference type="EC" id="2.7.10.2" evidence="1"/>
<sequence length="57" mass="6521">MVTRFGQNTIKELEVARDRFQLAGINVKGVIFNAIEKKASSSYGYGYYNYSYTSNEK</sequence>
<name>A0A090TCE2_9VIBR</name>
<dbReference type="Gene3D" id="3.40.50.300">
    <property type="entry name" value="P-loop containing nucleotide triphosphate hydrolases"/>
    <property type="match status" value="1"/>
</dbReference>
<comment type="caution">
    <text evidence="1">The sequence shown here is derived from an EMBL/GenBank/DDBJ whole genome shotgun (WGS) entry which is preliminary data.</text>
</comment>
<keyword evidence="2" id="KW-1185">Reference proteome</keyword>
<gene>
    <name evidence="1" type="ORF">JCM19240_708</name>
</gene>
<organism evidence="1 2">
    <name type="scientific">Vibrio maritimus</name>
    <dbReference type="NCBI Taxonomy" id="990268"/>
    <lineage>
        <taxon>Bacteria</taxon>
        <taxon>Pseudomonadati</taxon>
        <taxon>Pseudomonadota</taxon>
        <taxon>Gammaproteobacteria</taxon>
        <taxon>Vibrionales</taxon>
        <taxon>Vibrionaceae</taxon>
        <taxon>Vibrio</taxon>
    </lineage>
</organism>
<keyword evidence="1" id="KW-0418">Kinase</keyword>
<dbReference type="Proteomes" id="UP000029224">
    <property type="component" value="Unassembled WGS sequence"/>
</dbReference>
<proteinExistence type="predicted"/>
<evidence type="ECO:0000313" key="2">
    <source>
        <dbReference type="Proteomes" id="UP000029224"/>
    </source>
</evidence>
<evidence type="ECO:0000313" key="1">
    <source>
        <dbReference type="EMBL" id="GAL37561.1"/>
    </source>
</evidence>
<protein>
    <submittedName>
        <fullName evidence="1">Tyrosine-protein kinase Wzc</fullName>
        <ecNumber evidence="1">2.7.10.2</ecNumber>
    </submittedName>
</protein>
<dbReference type="EMBL" id="BBMT01000018">
    <property type="protein sequence ID" value="GAL37561.1"/>
    <property type="molecule type" value="Genomic_DNA"/>
</dbReference>
<dbReference type="GO" id="GO:0004715">
    <property type="term" value="F:non-membrane spanning protein tyrosine kinase activity"/>
    <property type="evidence" value="ECO:0007669"/>
    <property type="project" value="UniProtKB-EC"/>
</dbReference>
<keyword evidence="1" id="KW-0808">Transferase</keyword>
<reference evidence="1 2" key="1">
    <citation type="submission" date="2014-09" db="EMBL/GenBank/DDBJ databases">
        <title>Vibrio maritimus JCM 19240. (C210) whole genome shotgun sequence.</title>
        <authorList>
            <person name="Sawabe T."/>
            <person name="Meirelles P."/>
            <person name="Nakanishi M."/>
            <person name="Sayaka M."/>
            <person name="Hattori M."/>
            <person name="Ohkuma M."/>
        </authorList>
    </citation>
    <scope>NUCLEOTIDE SEQUENCE [LARGE SCALE GENOMIC DNA]</scope>
    <source>
        <strain evidence="1 2">JCM 19240</strain>
    </source>
</reference>
<dbReference type="AlphaFoldDB" id="A0A090TCE2"/>
<accession>A0A090TCE2</accession>
<reference evidence="1 2" key="2">
    <citation type="submission" date="2014-09" db="EMBL/GenBank/DDBJ databases">
        <authorList>
            <consortium name="NBRP consortium"/>
            <person name="Sawabe T."/>
            <person name="Meirelles P."/>
            <person name="Nakanishi M."/>
            <person name="Sayaka M."/>
            <person name="Hattori M."/>
            <person name="Ohkuma M."/>
        </authorList>
    </citation>
    <scope>NUCLEOTIDE SEQUENCE [LARGE SCALE GENOMIC DNA]</scope>
    <source>
        <strain evidence="1 2">JCM 19240</strain>
    </source>
</reference>
<dbReference type="InterPro" id="IPR027417">
    <property type="entry name" value="P-loop_NTPase"/>
</dbReference>